<dbReference type="EMBL" id="CP014209">
    <property type="protein sequence ID" value="ANC32226.1"/>
    <property type="molecule type" value="Genomic_DNA"/>
</dbReference>
<evidence type="ECO:0000256" key="10">
    <source>
        <dbReference type="ARBA" id="ARBA00023004"/>
    </source>
</evidence>
<dbReference type="PANTHER" id="PTHR30365:SF15">
    <property type="entry name" value="CYTOCHROME BD UBIQUINOL OXIDASE SUBUNIT 1"/>
    <property type="match status" value="1"/>
</dbReference>
<evidence type="ECO:0000256" key="6">
    <source>
        <dbReference type="ARBA" id="ARBA00022692"/>
    </source>
</evidence>
<dbReference type="EC" id="1.10.3.10" evidence="13"/>
<accession>A0A168FP10</accession>
<evidence type="ECO:0000256" key="1">
    <source>
        <dbReference type="ARBA" id="ARBA00004651"/>
    </source>
</evidence>
<proteinExistence type="inferred from homology"/>
<evidence type="ECO:0000256" key="2">
    <source>
        <dbReference type="ARBA" id="ARBA00009819"/>
    </source>
</evidence>
<dbReference type="PATRIC" id="fig|1300344.3.peg.2710"/>
<dbReference type="PIRSF" id="PIRSF006446">
    <property type="entry name" value="Cyt_quinol_oxidase_1"/>
    <property type="match status" value="1"/>
</dbReference>
<evidence type="ECO:0000256" key="3">
    <source>
        <dbReference type="ARBA" id="ARBA00022448"/>
    </source>
</evidence>
<dbReference type="PANTHER" id="PTHR30365">
    <property type="entry name" value="CYTOCHROME D UBIQUINOL OXIDASE"/>
    <property type="match status" value="1"/>
</dbReference>
<dbReference type="OrthoDB" id="9807042at2"/>
<keyword evidence="5" id="KW-0349">Heme</keyword>
<evidence type="ECO:0000256" key="8">
    <source>
        <dbReference type="ARBA" id="ARBA00022982"/>
    </source>
</evidence>
<dbReference type="GO" id="GO:0009055">
    <property type="term" value="F:electron transfer activity"/>
    <property type="evidence" value="ECO:0007669"/>
    <property type="project" value="InterPro"/>
</dbReference>
<organism evidence="13 14">
    <name type="scientific">Isoptericola dokdonensis DS-3</name>
    <dbReference type="NCBI Taxonomy" id="1300344"/>
    <lineage>
        <taxon>Bacteria</taxon>
        <taxon>Bacillati</taxon>
        <taxon>Actinomycetota</taxon>
        <taxon>Actinomycetes</taxon>
        <taxon>Micrococcales</taxon>
        <taxon>Promicromonosporaceae</taxon>
        <taxon>Isoptericola</taxon>
    </lineage>
</organism>
<evidence type="ECO:0000256" key="11">
    <source>
        <dbReference type="ARBA" id="ARBA00023136"/>
    </source>
</evidence>
<evidence type="ECO:0000256" key="9">
    <source>
        <dbReference type="ARBA" id="ARBA00022989"/>
    </source>
</evidence>
<dbReference type="GO" id="GO:0070069">
    <property type="term" value="C:cytochrome complex"/>
    <property type="evidence" value="ECO:0007669"/>
    <property type="project" value="InterPro"/>
</dbReference>
<feature type="transmembrane region" description="Helical" evidence="12">
    <location>
        <begin position="56"/>
        <end position="80"/>
    </location>
</feature>
<feature type="transmembrane region" description="Helical" evidence="12">
    <location>
        <begin position="12"/>
        <end position="35"/>
    </location>
</feature>
<evidence type="ECO:0000256" key="4">
    <source>
        <dbReference type="ARBA" id="ARBA00022475"/>
    </source>
</evidence>
<dbReference type="InterPro" id="IPR002585">
    <property type="entry name" value="Cyt-d_ubiquinol_oxidase_su_1"/>
</dbReference>
<dbReference type="GO" id="GO:0019646">
    <property type="term" value="P:aerobic electron transport chain"/>
    <property type="evidence" value="ECO:0007669"/>
    <property type="project" value="InterPro"/>
</dbReference>
<dbReference type="GO" id="GO:0020037">
    <property type="term" value="F:heme binding"/>
    <property type="evidence" value="ECO:0007669"/>
    <property type="project" value="TreeGrafter"/>
</dbReference>
<dbReference type="RefSeq" id="WP_068203382.1">
    <property type="nucleotide sequence ID" value="NZ_CP014209.1"/>
</dbReference>
<keyword evidence="8" id="KW-0249">Electron transport</keyword>
<evidence type="ECO:0000256" key="12">
    <source>
        <dbReference type="SAM" id="Phobius"/>
    </source>
</evidence>
<dbReference type="STRING" id="1300344.I598_2697"/>
<keyword evidence="10" id="KW-0408">Iron</keyword>
<feature type="transmembrane region" description="Helical" evidence="12">
    <location>
        <begin position="343"/>
        <end position="368"/>
    </location>
</feature>
<keyword evidence="14" id="KW-1185">Reference proteome</keyword>
<sequence>MTAVDAARLQFALLAGIHFLFVLVTLGLGPVVAVLQTRWALTGREVFERATRFWGQLYLVNYALGIAAGIVMELQLGLHFPGLLEVAGGVIGAPLVVETMAAFFLESTFLGIWVFGWHLLPRAVHTAAIWGVVVTGYLSAFTVMVANGFLRHPVGYVMEDGEAHIADVGELVTNPAAVVSAVHALGACLVAGGFLLVGVSAWHLRRTAPDGDDDLWRRSLRTGLVTGTLGAFVAMASGFAQFTYFQDVEAAQEPVVGIAYGVMDLVAFMTFLCGAGMLLLLVRGALFRLWTPARHGLYRVLTALIAVPFATALLGWVAREVGRQPWAIVGVLRTEDAVSDASFATVMTSLVVLVGVLGALAVADWTVLARLARRGDDRLALGAPPADVLADPDPTADVLAFGGAR</sequence>
<evidence type="ECO:0000256" key="7">
    <source>
        <dbReference type="ARBA" id="ARBA00022723"/>
    </source>
</evidence>
<keyword evidence="4" id="KW-1003">Cell membrane</keyword>
<keyword evidence="6 12" id="KW-0812">Transmembrane</keyword>
<keyword evidence="11 12" id="KW-0472">Membrane</keyword>
<keyword evidence="13" id="KW-0560">Oxidoreductase</keyword>
<keyword evidence="3" id="KW-0813">Transport</keyword>
<keyword evidence="9 12" id="KW-1133">Transmembrane helix</keyword>
<protein>
    <submittedName>
        <fullName evidence="13">Cytochrome bd-I ubiquinol oxidase subunit 1</fullName>
        <ecNumber evidence="13">1.10.3.10</ecNumber>
    </submittedName>
</protein>
<comment type="subcellular location">
    <subcellularLocation>
        <location evidence="1">Cell membrane</location>
        <topology evidence="1">Multi-pass membrane protein</topology>
    </subcellularLocation>
</comment>
<feature type="transmembrane region" description="Helical" evidence="12">
    <location>
        <begin position="298"/>
        <end position="318"/>
    </location>
</feature>
<gene>
    <name evidence="13" type="primary">cydA</name>
    <name evidence="13" type="ORF">I598_2697</name>
</gene>
<feature type="transmembrane region" description="Helical" evidence="12">
    <location>
        <begin position="181"/>
        <end position="202"/>
    </location>
</feature>
<feature type="transmembrane region" description="Helical" evidence="12">
    <location>
        <begin position="265"/>
        <end position="286"/>
    </location>
</feature>
<keyword evidence="7" id="KW-0479">Metal-binding</keyword>
<dbReference type="KEGG" id="ido:I598_2697"/>
<feature type="transmembrane region" description="Helical" evidence="12">
    <location>
        <begin position="100"/>
        <end position="120"/>
    </location>
</feature>
<evidence type="ECO:0000313" key="13">
    <source>
        <dbReference type="EMBL" id="ANC32226.1"/>
    </source>
</evidence>
<dbReference type="GO" id="GO:0016682">
    <property type="term" value="F:oxidoreductase activity, acting on diphenols and related substances as donors, oxygen as acceptor"/>
    <property type="evidence" value="ECO:0007669"/>
    <property type="project" value="TreeGrafter"/>
</dbReference>
<dbReference type="AlphaFoldDB" id="A0A168FP10"/>
<feature type="transmembrane region" description="Helical" evidence="12">
    <location>
        <begin position="223"/>
        <end position="245"/>
    </location>
</feature>
<dbReference type="Pfam" id="PF01654">
    <property type="entry name" value="Cyt_bd_oxida_I"/>
    <property type="match status" value="2"/>
</dbReference>
<dbReference type="GO" id="GO:0005886">
    <property type="term" value="C:plasma membrane"/>
    <property type="evidence" value="ECO:0007669"/>
    <property type="project" value="UniProtKB-SubCell"/>
</dbReference>
<feature type="transmembrane region" description="Helical" evidence="12">
    <location>
        <begin position="127"/>
        <end position="150"/>
    </location>
</feature>
<dbReference type="Proteomes" id="UP000076794">
    <property type="component" value="Chromosome"/>
</dbReference>
<name>A0A168FP10_9MICO</name>
<dbReference type="GO" id="GO:0046872">
    <property type="term" value="F:metal ion binding"/>
    <property type="evidence" value="ECO:0007669"/>
    <property type="project" value="UniProtKB-KW"/>
</dbReference>
<comment type="similarity">
    <text evidence="2">Belongs to the cytochrome ubiquinol oxidase subunit 1 family.</text>
</comment>
<evidence type="ECO:0000313" key="14">
    <source>
        <dbReference type="Proteomes" id="UP000076794"/>
    </source>
</evidence>
<evidence type="ECO:0000256" key="5">
    <source>
        <dbReference type="ARBA" id="ARBA00022617"/>
    </source>
</evidence>
<reference evidence="13 14" key="1">
    <citation type="submission" date="2016-01" db="EMBL/GenBank/DDBJ databases">
        <title>Complete genome sequence of a soil Actinobacterium, Isoptericola dokdonensis DS-3.</title>
        <authorList>
            <person name="Kwon S.-K."/>
            <person name="Kim J.F."/>
        </authorList>
    </citation>
    <scope>NUCLEOTIDE SEQUENCE [LARGE SCALE GENOMIC DNA]</scope>
    <source>
        <strain evidence="13 14">DS-3</strain>
    </source>
</reference>